<keyword evidence="3" id="KW-0067">ATP-binding</keyword>
<evidence type="ECO:0000313" key="5">
    <source>
        <dbReference type="Proteomes" id="UP000237144"/>
    </source>
</evidence>
<accession>A0A2S5BBD8</accession>
<dbReference type="InterPro" id="IPR050628">
    <property type="entry name" value="SNF2_RAD54_helicase_TF"/>
</dbReference>
<keyword evidence="5" id="KW-1185">Reference proteome</keyword>
<evidence type="ECO:0008006" key="6">
    <source>
        <dbReference type="Google" id="ProtNLM"/>
    </source>
</evidence>
<keyword evidence="1" id="KW-0547">Nucleotide-binding</keyword>
<dbReference type="PANTHER" id="PTHR45626:SF12">
    <property type="entry name" value="DNA REPAIR PROTEIN RAD16"/>
    <property type="match status" value="1"/>
</dbReference>
<dbReference type="GO" id="GO:0005524">
    <property type="term" value="F:ATP binding"/>
    <property type="evidence" value="ECO:0007669"/>
    <property type="project" value="UniProtKB-KW"/>
</dbReference>
<dbReference type="GO" id="GO:0005634">
    <property type="term" value="C:nucleus"/>
    <property type="evidence" value="ECO:0007669"/>
    <property type="project" value="TreeGrafter"/>
</dbReference>
<comment type="caution">
    <text evidence="4">The sequence shown here is derived from an EMBL/GenBank/DDBJ whole genome shotgun (WGS) entry which is preliminary data.</text>
</comment>
<protein>
    <recommendedName>
        <fullName evidence="6">SNF2 N-terminal domain-containing protein</fullName>
    </recommendedName>
</protein>
<dbReference type="EMBL" id="PJQD01000029">
    <property type="protein sequence ID" value="POY74095.1"/>
    <property type="molecule type" value="Genomic_DNA"/>
</dbReference>
<evidence type="ECO:0000256" key="1">
    <source>
        <dbReference type="ARBA" id="ARBA00022741"/>
    </source>
</evidence>
<evidence type="ECO:0000313" key="4">
    <source>
        <dbReference type="EMBL" id="POY74095.1"/>
    </source>
</evidence>
<dbReference type="PANTHER" id="PTHR45626">
    <property type="entry name" value="TRANSCRIPTION TERMINATION FACTOR 2-RELATED"/>
    <property type="match status" value="1"/>
</dbReference>
<dbReference type="Gene3D" id="3.40.50.300">
    <property type="entry name" value="P-loop containing nucleotide triphosphate hydrolases"/>
    <property type="match status" value="1"/>
</dbReference>
<dbReference type="STRING" id="741276.A0A2S5BBD8"/>
<proteinExistence type="predicted"/>
<sequence length="65" mass="7486">MDRTHRIGQHRPILVRRLIIENSIEARILDLQKKKENLAASTLGDDDKAMGRLTPEDLQFLFSLS</sequence>
<name>A0A2S5BBD8_9BASI</name>
<keyword evidence="2" id="KW-0378">Hydrolase</keyword>
<reference evidence="4 5" key="1">
    <citation type="journal article" date="2018" name="Front. Microbiol.">
        <title>Prospects for Fungal Bioremediation of Acidic Radioactive Waste Sites: Characterization and Genome Sequence of Rhodotorula taiwanensis MD1149.</title>
        <authorList>
            <person name="Tkavc R."/>
            <person name="Matrosova V.Y."/>
            <person name="Grichenko O.E."/>
            <person name="Gostincar C."/>
            <person name="Volpe R.P."/>
            <person name="Klimenkova P."/>
            <person name="Gaidamakova E.K."/>
            <person name="Zhou C.E."/>
            <person name="Stewart B.J."/>
            <person name="Lyman M.G."/>
            <person name="Malfatti S.A."/>
            <person name="Rubinfeld B."/>
            <person name="Courtot M."/>
            <person name="Singh J."/>
            <person name="Dalgard C.L."/>
            <person name="Hamilton T."/>
            <person name="Frey K.G."/>
            <person name="Gunde-Cimerman N."/>
            <person name="Dugan L."/>
            <person name="Daly M.J."/>
        </authorList>
    </citation>
    <scope>NUCLEOTIDE SEQUENCE [LARGE SCALE GENOMIC DNA]</scope>
    <source>
        <strain evidence="4 5">MD1149</strain>
    </source>
</reference>
<evidence type="ECO:0000256" key="2">
    <source>
        <dbReference type="ARBA" id="ARBA00022801"/>
    </source>
</evidence>
<dbReference type="InterPro" id="IPR027417">
    <property type="entry name" value="P-loop_NTPase"/>
</dbReference>
<gene>
    <name evidence="4" type="ORF">BMF94_2907</name>
</gene>
<dbReference type="AlphaFoldDB" id="A0A2S5BBD8"/>
<evidence type="ECO:0000256" key="3">
    <source>
        <dbReference type="ARBA" id="ARBA00022840"/>
    </source>
</evidence>
<dbReference type="SUPFAM" id="SSF52540">
    <property type="entry name" value="P-loop containing nucleoside triphosphate hydrolases"/>
    <property type="match status" value="1"/>
</dbReference>
<dbReference type="GO" id="GO:0016787">
    <property type="term" value="F:hydrolase activity"/>
    <property type="evidence" value="ECO:0007669"/>
    <property type="project" value="UniProtKB-KW"/>
</dbReference>
<organism evidence="4 5">
    <name type="scientific">Rhodotorula taiwanensis</name>
    <dbReference type="NCBI Taxonomy" id="741276"/>
    <lineage>
        <taxon>Eukaryota</taxon>
        <taxon>Fungi</taxon>
        <taxon>Dikarya</taxon>
        <taxon>Basidiomycota</taxon>
        <taxon>Pucciniomycotina</taxon>
        <taxon>Microbotryomycetes</taxon>
        <taxon>Sporidiobolales</taxon>
        <taxon>Sporidiobolaceae</taxon>
        <taxon>Rhodotorula</taxon>
    </lineage>
</organism>
<dbReference type="GO" id="GO:0008094">
    <property type="term" value="F:ATP-dependent activity, acting on DNA"/>
    <property type="evidence" value="ECO:0007669"/>
    <property type="project" value="TreeGrafter"/>
</dbReference>
<dbReference type="GO" id="GO:0006289">
    <property type="term" value="P:nucleotide-excision repair"/>
    <property type="evidence" value="ECO:0007669"/>
    <property type="project" value="TreeGrafter"/>
</dbReference>
<dbReference type="OrthoDB" id="448448at2759"/>
<dbReference type="Proteomes" id="UP000237144">
    <property type="component" value="Unassembled WGS sequence"/>
</dbReference>